<accession>A0ABS1QBS5</accession>
<evidence type="ECO:0008006" key="3">
    <source>
        <dbReference type="Google" id="ProtNLM"/>
    </source>
</evidence>
<sequence>MLNCHSQKKEDVHLIGKWNGSLKDVKTGKLIEKIILEFTADGKFFQHLGEGNHKNTIESRFEIQNDKIITTEKDTGEKAESKYTIKNDTLTILYEGIENKYIKIK</sequence>
<dbReference type="Proteomes" id="UP000661696">
    <property type="component" value="Unassembled WGS sequence"/>
</dbReference>
<dbReference type="EMBL" id="JAELVM010000001">
    <property type="protein sequence ID" value="MBL1219991.1"/>
    <property type="molecule type" value="Genomic_DNA"/>
</dbReference>
<evidence type="ECO:0000313" key="1">
    <source>
        <dbReference type="EMBL" id="MBL1219991.1"/>
    </source>
</evidence>
<gene>
    <name evidence="1" type="ORF">JET18_04025</name>
</gene>
<evidence type="ECO:0000313" key="2">
    <source>
        <dbReference type="Proteomes" id="UP000661696"/>
    </source>
</evidence>
<dbReference type="RefSeq" id="WP_202089327.1">
    <property type="nucleotide sequence ID" value="NZ_JAELVM010000001.1"/>
</dbReference>
<reference evidence="1 2" key="1">
    <citation type="submission" date="2020-12" db="EMBL/GenBank/DDBJ databases">
        <title>Chryseobacterium endoalhailicus sp. nov., isolated from seed of leguminous plant.</title>
        <authorList>
            <person name="Zhang X."/>
        </authorList>
    </citation>
    <scope>NUCLEOTIDE SEQUENCE [LARGE SCALE GENOMIC DNA]</scope>
    <source>
        <strain evidence="1 2">L7</strain>
    </source>
</reference>
<protein>
    <recommendedName>
        <fullName evidence="3">Lipocalin-like domain-containing protein</fullName>
    </recommendedName>
</protein>
<proteinExistence type="predicted"/>
<name>A0ABS1QBS5_9FLAO</name>
<organism evidence="1 2">
    <name type="scientific">Chryseobacterium endalhagicum</name>
    <dbReference type="NCBI Taxonomy" id="2797638"/>
    <lineage>
        <taxon>Bacteria</taxon>
        <taxon>Pseudomonadati</taxon>
        <taxon>Bacteroidota</taxon>
        <taxon>Flavobacteriia</taxon>
        <taxon>Flavobacteriales</taxon>
        <taxon>Weeksellaceae</taxon>
        <taxon>Chryseobacterium group</taxon>
        <taxon>Chryseobacterium</taxon>
    </lineage>
</organism>
<keyword evidence="2" id="KW-1185">Reference proteome</keyword>
<comment type="caution">
    <text evidence="1">The sequence shown here is derived from an EMBL/GenBank/DDBJ whole genome shotgun (WGS) entry which is preliminary data.</text>
</comment>